<organism evidence="1 2">
    <name type="scientific">Asparagus officinalis</name>
    <name type="common">Garden asparagus</name>
    <dbReference type="NCBI Taxonomy" id="4686"/>
    <lineage>
        <taxon>Eukaryota</taxon>
        <taxon>Viridiplantae</taxon>
        <taxon>Streptophyta</taxon>
        <taxon>Embryophyta</taxon>
        <taxon>Tracheophyta</taxon>
        <taxon>Spermatophyta</taxon>
        <taxon>Magnoliopsida</taxon>
        <taxon>Liliopsida</taxon>
        <taxon>Asparagales</taxon>
        <taxon>Asparagaceae</taxon>
        <taxon>Asparagoideae</taxon>
        <taxon>Asparagus</taxon>
    </lineage>
</organism>
<gene>
    <name evidence="1" type="ORF">A4U43_C03F14740</name>
</gene>
<proteinExistence type="predicted"/>
<protein>
    <submittedName>
        <fullName evidence="1">Uncharacterized protein</fullName>
    </submittedName>
</protein>
<dbReference type="Proteomes" id="UP000243459">
    <property type="component" value="Chromosome 3"/>
</dbReference>
<dbReference type="Gramene" id="ONK75233">
    <property type="protein sequence ID" value="ONK75233"/>
    <property type="gene ID" value="A4U43_C03F14740"/>
</dbReference>
<reference evidence="2" key="1">
    <citation type="journal article" date="2017" name="Nat. Commun.">
        <title>The asparagus genome sheds light on the origin and evolution of a young Y chromosome.</title>
        <authorList>
            <person name="Harkess A."/>
            <person name="Zhou J."/>
            <person name="Xu C."/>
            <person name="Bowers J.E."/>
            <person name="Van der Hulst R."/>
            <person name="Ayyampalayam S."/>
            <person name="Mercati F."/>
            <person name="Riccardi P."/>
            <person name="McKain M.R."/>
            <person name="Kakrana A."/>
            <person name="Tang H."/>
            <person name="Ray J."/>
            <person name="Groenendijk J."/>
            <person name="Arikit S."/>
            <person name="Mathioni S.M."/>
            <person name="Nakano M."/>
            <person name="Shan H."/>
            <person name="Telgmann-Rauber A."/>
            <person name="Kanno A."/>
            <person name="Yue Z."/>
            <person name="Chen H."/>
            <person name="Li W."/>
            <person name="Chen Y."/>
            <person name="Xu X."/>
            <person name="Zhang Y."/>
            <person name="Luo S."/>
            <person name="Chen H."/>
            <person name="Gao J."/>
            <person name="Mao Z."/>
            <person name="Pires J.C."/>
            <person name="Luo M."/>
            <person name="Kudrna D."/>
            <person name="Wing R.A."/>
            <person name="Meyers B.C."/>
            <person name="Yi K."/>
            <person name="Kong H."/>
            <person name="Lavrijsen P."/>
            <person name="Sunseri F."/>
            <person name="Falavigna A."/>
            <person name="Ye Y."/>
            <person name="Leebens-Mack J.H."/>
            <person name="Chen G."/>
        </authorList>
    </citation>
    <scope>NUCLEOTIDE SEQUENCE [LARGE SCALE GENOMIC DNA]</scope>
    <source>
        <strain evidence="2">cv. DH0086</strain>
    </source>
</reference>
<keyword evidence="2" id="KW-1185">Reference proteome</keyword>
<dbReference type="EMBL" id="CM007383">
    <property type="protein sequence ID" value="ONK75233.1"/>
    <property type="molecule type" value="Genomic_DNA"/>
</dbReference>
<name>A0A5P1FBV3_ASPOF</name>
<accession>A0A5P1FBV3</accession>
<dbReference type="AlphaFoldDB" id="A0A5P1FBV3"/>
<sequence length="128" mass="14473">MLKGESWVAIFAEQSASGTKRSSSKNSDLNNQMTELTWEKGEVGREIVISAASILHQRIGHLERTEQRQSLLVYGPQPLIDLLRRKGEGLPSKCGRRKGLVFQDFLLTVCCTRRRTVICFLSSRSIEH</sequence>
<evidence type="ECO:0000313" key="2">
    <source>
        <dbReference type="Proteomes" id="UP000243459"/>
    </source>
</evidence>
<evidence type="ECO:0000313" key="1">
    <source>
        <dbReference type="EMBL" id="ONK75233.1"/>
    </source>
</evidence>